<dbReference type="SUPFAM" id="SSF50104">
    <property type="entry name" value="Translation proteins SH3-like domain"/>
    <property type="match status" value="1"/>
</dbReference>
<feature type="domain" description="Large ribosomal subunit protein uL24 C-terminal" evidence="1">
    <location>
        <begin position="1"/>
        <end position="38"/>
    </location>
</feature>
<dbReference type="AlphaFoldDB" id="X1L3L7"/>
<dbReference type="InterPro" id="IPR008991">
    <property type="entry name" value="Translation_prot_SH3-like_sf"/>
</dbReference>
<dbReference type="InterPro" id="IPR014722">
    <property type="entry name" value="Rib_uL2_dom2"/>
</dbReference>
<name>X1L3L7_9ZZZZ</name>
<reference evidence="2" key="1">
    <citation type="journal article" date="2014" name="Front. Microbiol.">
        <title>High frequency of phylogenetically diverse reductive dehalogenase-homologous genes in deep subseafloor sedimentary metagenomes.</title>
        <authorList>
            <person name="Kawai M."/>
            <person name="Futagami T."/>
            <person name="Toyoda A."/>
            <person name="Takaki Y."/>
            <person name="Nishi S."/>
            <person name="Hori S."/>
            <person name="Arai W."/>
            <person name="Tsubouchi T."/>
            <person name="Morono Y."/>
            <person name="Uchiyama I."/>
            <person name="Ito T."/>
            <person name="Fujiyama A."/>
            <person name="Inagaki F."/>
            <person name="Takami H."/>
        </authorList>
    </citation>
    <scope>NUCLEOTIDE SEQUENCE</scope>
    <source>
        <strain evidence="2">Expedition CK06-06</strain>
    </source>
</reference>
<evidence type="ECO:0000259" key="1">
    <source>
        <dbReference type="Pfam" id="PF17136"/>
    </source>
</evidence>
<organism evidence="2">
    <name type="scientific">marine sediment metagenome</name>
    <dbReference type="NCBI Taxonomy" id="412755"/>
    <lineage>
        <taxon>unclassified sequences</taxon>
        <taxon>metagenomes</taxon>
        <taxon>ecological metagenomes</taxon>
    </lineage>
</organism>
<comment type="caution">
    <text evidence="2">The sequence shown here is derived from an EMBL/GenBank/DDBJ whole genome shotgun (WGS) entry which is preliminary data.</text>
</comment>
<dbReference type="InterPro" id="IPR057264">
    <property type="entry name" value="Ribosomal_uL24_C"/>
</dbReference>
<evidence type="ECO:0000313" key="2">
    <source>
        <dbReference type="EMBL" id="GAI13558.1"/>
    </source>
</evidence>
<dbReference type="Gene3D" id="2.30.30.30">
    <property type="match status" value="1"/>
</dbReference>
<feature type="non-terminal residue" evidence="2">
    <location>
        <position position="1"/>
    </location>
</feature>
<accession>X1L3L7</accession>
<proteinExistence type="predicted"/>
<protein>
    <recommendedName>
        <fullName evidence="1">Large ribosomal subunit protein uL24 C-terminal domain-containing protein</fullName>
    </recommendedName>
</protein>
<sequence>ASNIRLICNKCNKPTAVRREKIKEGKRVRVCKKCGEIIDKV</sequence>
<gene>
    <name evidence="2" type="ORF">S06H3_22327</name>
</gene>
<dbReference type="Pfam" id="PF17136">
    <property type="entry name" value="ribosomal_L24"/>
    <property type="match status" value="1"/>
</dbReference>
<dbReference type="EMBL" id="BARV01011907">
    <property type="protein sequence ID" value="GAI13558.1"/>
    <property type="molecule type" value="Genomic_DNA"/>
</dbReference>